<keyword evidence="1" id="KW-0479">Metal-binding</keyword>
<dbReference type="PROSITE" id="PS00141">
    <property type="entry name" value="ASP_PROTEASE"/>
    <property type="match status" value="1"/>
</dbReference>
<dbReference type="GO" id="GO:0006508">
    <property type="term" value="P:proteolysis"/>
    <property type="evidence" value="ECO:0007669"/>
    <property type="project" value="InterPro"/>
</dbReference>
<dbReference type="GO" id="GO:0008270">
    <property type="term" value="F:zinc ion binding"/>
    <property type="evidence" value="ECO:0007669"/>
    <property type="project" value="UniProtKB-KW"/>
</dbReference>
<evidence type="ECO:0000313" key="5">
    <source>
        <dbReference type="EMBL" id="JAP88095.1"/>
    </source>
</evidence>
<feature type="non-terminal residue" evidence="5">
    <location>
        <position position="335"/>
    </location>
</feature>
<feature type="non-terminal residue" evidence="5">
    <location>
        <position position="1"/>
    </location>
</feature>
<dbReference type="PROSITE" id="PS50175">
    <property type="entry name" value="ASP_PROT_RETROV"/>
    <property type="match status" value="1"/>
</dbReference>
<dbReference type="Gene3D" id="4.10.60.10">
    <property type="entry name" value="Zinc finger, CCHC-type"/>
    <property type="match status" value="1"/>
</dbReference>
<feature type="domain" description="CCHC-type" evidence="3">
    <location>
        <begin position="267"/>
        <end position="282"/>
    </location>
</feature>
<dbReference type="GO" id="GO:0003676">
    <property type="term" value="F:nucleic acid binding"/>
    <property type="evidence" value="ECO:0007669"/>
    <property type="project" value="InterPro"/>
</dbReference>
<keyword evidence="1" id="KW-0863">Zinc-finger</keyword>
<organism evidence="5">
    <name type="scientific">Rhipicephalus appendiculatus</name>
    <name type="common">Brown ear tick</name>
    <dbReference type="NCBI Taxonomy" id="34631"/>
    <lineage>
        <taxon>Eukaryota</taxon>
        <taxon>Metazoa</taxon>
        <taxon>Ecdysozoa</taxon>
        <taxon>Arthropoda</taxon>
        <taxon>Chelicerata</taxon>
        <taxon>Arachnida</taxon>
        <taxon>Acari</taxon>
        <taxon>Parasitiformes</taxon>
        <taxon>Ixodida</taxon>
        <taxon>Ixodoidea</taxon>
        <taxon>Ixodidae</taxon>
        <taxon>Rhipicephalinae</taxon>
        <taxon>Rhipicephalus</taxon>
        <taxon>Rhipicephalus</taxon>
    </lineage>
</organism>
<dbReference type="PROSITE" id="PS50158">
    <property type="entry name" value="ZF_CCHC"/>
    <property type="match status" value="1"/>
</dbReference>
<evidence type="ECO:0000256" key="1">
    <source>
        <dbReference type="PROSITE-ProRule" id="PRU00047"/>
    </source>
</evidence>
<proteinExistence type="predicted"/>
<dbReference type="SUPFAM" id="SSF57756">
    <property type="entry name" value="Retrovirus zinc finger-like domains"/>
    <property type="match status" value="1"/>
</dbReference>
<dbReference type="AlphaFoldDB" id="A0A131ZB99"/>
<evidence type="ECO:0000259" key="4">
    <source>
        <dbReference type="PROSITE" id="PS50175"/>
    </source>
</evidence>
<keyword evidence="1" id="KW-0862">Zinc</keyword>
<dbReference type="GO" id="GO:0004190">
    <property type="term" value="F:aspartic-type endopeptidase activity"/>
    <property type="evidence" value="ECO:0007669"/>
    <property type="project" value="InterPro"/>
</dbReference>
<name>A0A131ZB99_RHIAP</name>
<reference evidence="5" key="1">
    <citation type="journal article" date="2016" name="Ticks Tick Borne Dis.">
        <title>De novo assembly and annotation of the salivary gland transcriptome of Rhipicephalus appendiculatus male and female ticks during blood feeding.</title>
        <authorList>
            <person name="de Castro M.H."/>
            <person name="de Klerk D."/>
            <person name="Pienaar R."/>
            <person name="Latif A.A."/>
            <person name="Rees D.J."/>
            <person name="Mans B.J."/>
        </authorList>
    </citation>
    <scope>NUCLEOTIDE SEQUENCE</scope>
    <source>
        <tissue evidence="5">Salivary glands</tissue>
    </source>
</reference>
<feature type="domain" description="Peptidase A2" evidence="4">
    <location>
        <begin position="308"/>
        <end position="335"/>
    </location>
</feature>
<evidence type="ECO:0000256" key="2">
    <source>
        <dbReference type="SAM" id="MobiDB-lite"/>
    </source>
</evidence>
<dbReference type="InterPro" id="IPR001969">
    <property type="entry name" value="Aspartic_peptidase_AS"/>
</dbReference>
<dbReference type="InterPro" id="IPR036875">
    <property type="entry name" value="Znf_CCHC_sf"/>
</dbReference>
<feature type="region of interest" description="Disordered" evidence="2">
    <location>
        <begin position="1"/>
        <end position="51"/>
    </location>
</feature>
<feature type="compositionally biased region" description="Polar residues" evidence="2">
    <location>
        <begin position="31"/>
        <end position="49"/>
    </location>
</feature>
<sequence>FMTMAQSRNTEPSEDVDEPPSIILRSGRVLSDSQSQPSADGVQASTAAQPQGCDSEMTRFLDVLTQHIVNRASSSTSGYGCAPLVPLSETAIPEFHGFQDDPTTWVATVDSVAAKYSWPESTKKSVAEGRLRGAAESWHRFQGSKYASWTTWSAALTSTFAPLPGAYDARFMEMRSRRQARTEDIAAYICDKLRLLQACDMAWPSPAARQYVVDGIYDPTHAAILSVQTAQQDIQAFLRQAAELQETARRRLPAVSPQETATTRRGCFSCGRYGHGYKDCPQAPRQAIQFQTRPLPTVRVRVEGIGELTALVDTGAQRTALLRRHAPVTLQPWTE</sequence>
<protein>
    <submittedName>
        <fullName evidence="5">Tick transposon</fullName>
    </submittedName>
</protein>
<dbReference type="InterPro" id="IPR001995">
    <property type="entry name" value="Peptidase_A2_cat"/>
</dbReference>
<dbReference type="EMBL" id="GEDV01000462">
    <property type="protein sequence ID" value="JAP88095.1"/>
    <property type="molecule type" value="Transcribed_RNA"/>
</dbReference>
<accession>A0A131ZB99</accession>
<dbReference type="InterPro" id="IPR001878">
    <property type="entry name" value="Znf_CCHC"/>
</dbReference>
<evidence type="ECO:0000259" key="3">
    <source>
        <dbReference type="PROSITE" id="PS50158"/>
    </source>
</evidence>
<feature type="compositionally biased region" description="Polar residues" evidence="2">
    <location>
        <begin position="1"/>
        <end position="10"/>
    </location>
</feature>